<comment type="caution">
    <text evidence="2">The sequence shown here is derived from an EMBL/GenBank/DDBJ whole genome shotgun (WGS) entry which is preliminary data.</text>
</comment>
<gene>
    <name evidence="2" type="ORF">B0A55_05585</name>
</gene>
<organism evidence="2 3">
    <name type="scientific">Friedmanniomyces simplex</name>
    <dbReference type="NCBI Taxonomy" id="329884"/>
    <lineage>
        <taxon>Eukaryota</taxon>
        <taxon>Fungi</taxon>
        <taxon>Dikarya</taxon>
        <taxon>Ascomycota</taxon>
        <taxon>Pezizomycotina</taxon>
        <taxon>Dothideomycetes</taxon>
        <taxon>Dothideomycetidae</taxon>
        <taxon>Mycosphaerellales</taxon>
        <taxon>Teratosphaeriaceae</taxon>
        <taxon>Friedmanniomyces</taxon>
    </lineage>
</organism>
<dbReference type="GO" id="GO:0004806">
    <property type="term" value="F:triacylglycerol lipase activity"/>
    <property type="evidence" value="ECO:0007669"/>
    <property type="project" value="InterPro"/>
</dbReference>
<dbReference type="InterPro" id="IPR005152">
    <property type="entry name" value="Lipase_secreted"/>
</dbReference>
<evidence type="ECO:0000313" key="2">
    <source>
        <dbReference type="EMBL" id="TKA73985.1"/>
    </source>
</evidence>
<dbReference type="Gene3D" id="3.40.50.1820">
    <property type="entry name" value="alpha/beta hydrolase"/>
    <property type="match status" value="2"/>
</dbReference>
<dbReference type="STRING" id="329884.A0A4U0XH56"/>
<feature type="chain" id="PRO_5020734941" evidence="1">
    <location>
        <begin position="21"/>
        <end position="487"/>
    </location>
</feature>
<dbReference type="PANTHER" id="PTHR34853:SF1">
    <property type="entry name" value="LIPASE 5"/>
    <property type="match status" value="1"/>
</dbReference>
<dbReference type="InterPro" id="IPR029058">
    <property type="entry name" value="AB_hydrolase_fold"/>
</dbReference>
<proteinExistence type="predicted"/>
<sequence>MPPSLKSFLVCLLSSRATLALLNSQNDTFNSTFRLTAQQISAANLSADTVHNVEVALQYERSNNAGSLIQDDPFYIVPSHYNLDDLPPPGTILKVEVHTNLSLYTIPNSLSMSRFLYVSETFNGTSVPASAYVLWPYLPRSFSNLTACGNYSSDGQPVYPVVGLAHGTSGQTQACAPSGLRNLWDEFHEPFIIALQGYAVVAPDYAGLGVPNGISPYFILPAQANDLFHAIAAAQSEWPSLLSKEFVVAGQSQGGGVAWAAAQRQHNRPVEGYLGTMAASPFTDVLAAIAADSSAENNGRVAGIAQGLNTVLPDFQLSDWLTPVGVARWNLIHEIKGCGITSGQLSAAEGGALQILQDGWNETWSANWYRQAVMNGGKPFAGPMLVIQGTEDPNANDPTTTKSVNETCELFPDSQLQYIRYNNITHVPVLLAGQHTWLDWIRDRFAGVAAPAGCSHQTLSPPRGINGAAFAGWSSQTWFLEYDVYGI</sequence>
<accession>A0A4U0XH56</accession>
<dbReference type="EMBL" id="NAJQ01000244">
    <property type="protein sequence ID" value="TKA73985.1"/>
    <property type="molecule type" value="Genomic_DNA"/>
</dbReference>
<protein>
    <submittedName>
        <fullName evidence="2">Uncharacterized protein</fullName>
    </submittedName>
</protein>
<evidence type="ECO:0000256" key="1">
    <source>
        <dbReference type="SAM" id="SignalP"/>
    </source>
</evidence>
<dbReference type="GO" id="GO:0016042">
    <property type="term" value="P:lipid catabolic process"/>
    <property type="evidence" value="ECO:0007669"/>
    <property type="project" value="InterPro"/>
</dbReference>
<dbReference type="SUPFAM" id="SSF53474">
    <property type="entry name" value="alpha/beta-Hydrolases"/>
    <property type="match status" value="1"/>
</dbReference>
<dbReference type="AlphaFoldDB" id="A0A4U0XH56"/>
<dbReference type="PANTHER" id="PTHR34853">
    <property type="match status" value="1"/>
</dbReference>
<keyword evidence="3" id="KW-1185">Reference proteome</keyword>
<feature type="signal peptide" evidence="1">
    <location>
        <begin position="1"/>
        <end position="20"/>
    </location>
</feature>
<reference evidence="2 3" key="1">
    <citation type="submission" date="2017-03" db="EMBL/GenBank/DDBJ databases">
        <title>Genomes of endolithic fungi from Antarctica.</title>
        <authorList>
            <person name="Coleine C."/>
            <person name="Masonjones S."/>
            <person name="Stajich J.E."/>
        </authorList>
    </citation>
    <scope>NUCLEOTIDE SEQUENCE [LARGE SCALE GENOMIC DNA]</scope>
    <source>
        <strain evidence="2 3">CCFEE 5184</strain>
    </source>
</reference>
<name>A0A4U0XH56_9PEZI</name>
<evidence type="ECO:0000313" key="3">
    <source>
        <dbReference type="Proteomes" id="UP000309340"/>
    </source>
</evidence>
<keyword evidence="1" id="KW-0732">Signal</keyword>
<dbReference type="OrthoDB" id="5382058at2759"/>
<dbReference type="Proteomes" id="UP000309340">
    <property type="component" value="Unassembled WGS sequence"/>
</dbReference>